<name>A0A9W9JJK7_9EURO</name>
<keyword evidence="1" id="KW-0547">Nucleotide-binding</keyword>
<dbReference type="AlphaFoldDB" id="A0A9W9JJK7"/>
<sequence length="292" mass="32656">MFEGRLDPDDLPLSVGVTQAKCQDQTRSTCDKPRNMDIIPPSRRRTVYSLVEDGRDFWYHKVSYASVFSLSGFCNESIENEAQPKYMVAKEAVLEQLDQTIAVKSGVSESLGQLRRDIPNGSSYVQETGLGKFAKPEQRVKSKFISGGKALRKSAVVNLSTQLKALNTKFELGGQDTRIQALEKWLEGSTCLCLVFKHLLEWQCLETVYKARYGHPQNLPIVDASLLKAWFMDTALHCARRSQDPTSHSGLYQQGRHSLVKYFNNPDTQGSSEGTVSTAYVSLFVIGSFPQT</sequence>
<keyword evidence="1" id="KW-0067">ATP-binding</keyword>
<reference evidence="1" key="1">
    <citation type="submission" date="2022-11" db="EMBL/GenBank/DDBJ databases">
        <authorList>
            <person name="Petersen C."/>
        </authorList>
    </citation>
    <scope>NUCLEOTIDE SEQUENCE</scope>
    <source>
        <strain evidence="1">IBT 20477</strain>
    </source>
</reference>
<dbReference type="Proteomes" id="UP001150942">
    <property type="component" value="Unassembled WGS sequence"/>
</dbReference>
<keyword evidence="1" id="KW-0378">Hydrolase</keyword>
<keyword evidence="1" id="KW-0347">Helicase</keyword>
<reference evidence="1" key="2">
    <citation type="journal article" date="2023" name="IMA Fungus">
        <title>Comparative genomic study of the Penicillium genus elucidates a diverse pangenome and 15 lateral gene transfer events.</title>
        <authorList>
            <person name="Petersen C."/>
            <person name="Sorensen T."/>
            <person name="Nielsen M.R."/>
            <person name="Sondergaard T.E."/>
            <person name="Sorensen J.L."/>
            <person name="Fitzpatrick D.A."/>
            <person name="Frisvad J.C."/>
            <person name="Nielsen K.L."/>
        </authorList>
    </citation>
    <scope>NUCLEOTIDE SEQUENCE</scope>
    <source>
        <strain evidence="1">IBT 20477</strain>
    </source>
</reference>
<keyword evidence="2" id="KW-1185">Reference proteome</keyword>
<protein>
    <submittedName>
        <fullName evidence="1">Helicase C-terminal</fullName>
    </submittedName>
</protein>
<evidence type="ECO:0000313" key="2">
    <source>
        <dbReference type="Proteomes" id="UP001150942"/>
    </source>
</evidence>
<dbReference type="EMBL" id="JAPQKQ010000005">
    <property type="protein sequence ID" value="KAJ5197539.1"/>
    <property type="molecule type" value="Genomic_DNA"/>
</dbReference>
<comment type="caution">
    <text evidence="1">The sequence shown here is derived from an EMBL/GenBank/DDBJ whole genome shotgun (WGS) entry which is preliminary data.</text>
</comment>
<proteinExistence type="predicted"/>
<accession>A0A9W9JJK7</accession>
<dbReference type="GO" id="GO:0004386">
    <property type="term" value="F:helicase activity"/>
    <property type="evidence" value="ECO:0007669"/>
    <property type="project" value="UniProtKB-KW"/>
</dbReference>
<evidence type="ECO:0000313" key="1">
    <source>
        <dbReference type="EMBL" id="KAJ5197539.1"/>
    </source>
</evidence>
<organism evidence="1 2">
    <name type="scientific">Penicillium cf. viridicatum</name>
    <dbReference type="NCBI Taxonomy" id="2972119"/>
    <lineage>
        <taxon>Eukaryota</taxon>
        <taxon>Fungi</taxon>
        <taxon>Dikarya</taxon>
        <taxon>Ascomycota</taxon>
        <taxon>Pezizomycotina</taxon>
        <taxon>Eurotiomycetes</taxon>
        <taxon>Eurotiomycetidae</taxon>
        <taxon>Eurotiales</taxon>
        <taxon>Aspergillaceae</taxon>
        <taxon>Penicillium</taxon>
    </lineage>
</organism>
<gene>
    <name evidence="1" type="ORF">N7449_008018</name>
</gene>